<proteinExistence type="predicted"/>
<dbReference type="EMBL" id="JAESWC010000002">
    <property type="protein sequence ID" value="MBL4934776.1"/>
    <property type="molecule type" value="Genomic_DNA"/>
</dbReference>
<sequence>MKKCYVLIISLIIIFGTYNFLIQNGKKQTANEAFKQSLSEAASCFAVDYSKFDEEDKIYYYMKAASNLHTAMYILPFTSYKNVNNKNQDLEDALSRLYLSISLHSTPQSTNRLRAFNEKEIDIYKCLNYISLNPNDKNNCKVLAKIAEEIGY</sequence>
<evidence type="ECO:0000313" key="2">
    <source>
        <dbReference type="EMBL" id="MBL4934776.1"/>
    </source>
</evidence>
<protein>
    <recommendedName>
        <fullName evidence="4">Lipoprotein</fullName>
    </recommendedName>
</protein>
<reference evidence="2 3" key="1">
    <citation type="submission" date="2021-01" db="EMBL/GenBank/DDBJ databases">
        <title>Genome public.</title>
        <authorList>
            <person name="Liu C."/>
            <person name="Sun Q."/>
        </authorList>
    </citation>
    <scope>NUCLEOTIDE SEQUENCE [LARGE SCALE GENOMIC DNA]</scope>
    <source>
        <strain evidence="2 3">YIM B02515</strain>
    </source>
</reference>
<evidence type="ECO:0000256" key="1">
    <source>
        <dbReference type="SAM" id="Phobius"/>
    </source>
</evidence>
<evidence type="ECO:0008006" key="4">
    <source>
        <dbReference type="Google" id="ProtNLM"/>
    </source>
</evidence>
<accession>A0ABS1T7Y1</accession>
<keyword evidence="1" id="KW-0472">Membrane</keyword>
<keyword evidence="1" id="KW-1133">Transmembrane helix</keyword>
<keyword evidence="3" id="KW-1185">Reference proteome</keyword>
<evidence type="ECO:0000313" key="3">
    <source>
        <dbReference type="Proteomes" id="UP000632377"/>
    </source>
</evidence>
<keyword evidence="1" id="KW-0812">Transmembrane</keyword>
<gene>
    <name evidence="2" type="ORF">JK636_03270</name>
</gene>
<feature type="transmembrane region" description="Helical" evidence="1">
    <location>
        <begin position="6"/>
        <end position="22"/>
    </location>
</feature>
<organism evidence="2 3">
    <name type="scientific">Clostridium rhizosphaerae</name>
    <dbReference type="NCBI Taxonomy" id="2803861"/>
    <lineage>
        <taxon>Bacteria</taxon>
        <taxon>Bacillati</taxon>
        <taxon>Bacillota</taxon>
        <taxon>Clostridia</taxon>
        <taxon>Eubacteriales</taxon>
        <taxon>Clostridiaceae</taxon>
        <taxon>Clostridium</taxon>
    </lineage>
</organism>
<dbReference type="Proteomes" id="UP000632377">
    <property type="component" value="Unassembled WGS sequence"/>
</dbReference>
<dbReference type="RefSeq" id="WP_202747424.1">
    <property type="nucleotide sequence ID" value="NZ_JAESWC010000002.1"/>
</dbReference>
<name>A0ABS1T7Y1_9CLOT</name>
<comment type="caution">
    <text evidence="2">The sequence shown here is derived from an EMBL/GenBank/DDBJ whole genome shotgun (WGS) entry which is preliminary data.</text>
</comment>